<keyword evidence="3" id="KW-1185">Reference proteome</keyword>
<reference evidence="3" key="2">
    <citation type="submission" date="2012-11" db="EMBL/GenBank/DDBJ databases">
        <authorList>
            <person name="Kuo A."/>
            <person name="Curtis B.A."/>
            <person name="Tanifuji G."/>
            <person name="Burki F."/>
            <person name="Gruber A."/>
            <person name="Irimia M."/>
            <person name="Maruyama S."/>
            <person name="Arias M.C."/>
            <person name="Ball S.G."/>
            <person name="Gile G.H."/>
            <person name="Hirakawa Y."/>
            <person name="Hopkins J.F."/>
            <person name="Rensing S.A."/>
            <person name="Schmutz J."/>
            <person name="Symeonidi A."/>
            <person name="Elias M."/>
            <person name="Eveleigh R.J."/>
            <person name="Herman E.K."/>
            <person name="Klute M.J."/>
            <person name="Nakayama T."/>
            <person name="Obornik M."/>
            <person name="Reyes-Prieto A."/>
            <person name="Armbrust E.V."/>
            <person name="Aves S.J."/>
            <person name="Beiko R.G."/>
            <person name="Coutinho P."/>
            <person name="Dacks J.B."/>
            <person name="Durnford D.G."/>
            <person name="Fast N.M."/>
            <person name="Green B.R."/>
            <person name="Grisdale C."/>
            <person name="Hempe F."/>
            <person name="Henrissat B."/>
            <person name="Hoppner M.P."/>
            <person name="Ishida K.-I."/>
            <person name="Kim E."/>
            <person name="Koreny L."/>
            <person name="Kroth P.G."/>
            <person name="Liu Y."/>
            <person name="Malik S.-B."/>
            <person name="Maier U.G."/>
            <person name="McRose D."/>
            <person name="Mock T."/>
            <person name="Neilson J.A."/>
            <person name="Onodera N.T."/>
            <person name="Poole A.M."/>
            <person name="Pritham E.J."/>
            <person name="Richards T.A."/>
            <person name="Rocap G."/>
            <person name="Roy S.W."/>
            <person name="Sarai C."/>
            <person name="Schaack S."/>
            <person name="Shirato S."/>
            <person name="Slamovits C.H."/>
            <person name="Spencer D.F."/>
            <person name="Suzuki S."/>
            <person name="Worden A.Z."/>
            <person name="Zauner S."/>
            <person name="Barry K."/>
            <person name="Bell C."/>
            <person name="Bharti A.K."/>
            <person name="Crow J.A."/>
            <person name="Grimwood J."/>
            <person name="Kramer R."/>
            <person name="Lindquist E."/>
            <person name="Lucas S."/>
            <person name="Salamov A."/>
            <person name="McFadden G.I."/>
            <person name="Lane C.E."/>
            <person name="Keeling P.J."/>
            <person name="Gray M.W."/>
            <person name="Grigoriev I.V."/>
            <person name="Archibald J.M."/>
        </authorList>
    </citation>
    <scope>NUCLEOTIDE SEQUENCE</scope>
    <source>
        <strain evidence="3">CCMP2712</strain>
    </source>
</reference>
<evidence type="ECO:0000313" key="2">
    <source>
        <dbReference type="EnsemblProtists" id="EKX52549"/>
    </source>
</evidence>
<proteinExistence type="predicted"/>
<reference evidence="2" key="3">
    <citation type="submission" date="2015-06" db="UniProtKB">
        <authorList>
            <consortium name="EnsemblProtists"/>
        </authorList>
    </citation>
    <scope>IDENTIFICATION</scope>
</reference>
<dbReference type="HOGENOM" id="CLU_2693025_0_0_1"/>
<evidence type="ECO:0000313" key="1">
    <source>
        <dbReference type="EMBL" id="EKX52549.1"/>
    </source>
</evidence>
<protein>
    <submittedName>
        <fullName evidence="1 2">Uncharacterized protein</fullName>
    </submittedName>
</protein>
<name>L1JW33_GUITC</name>
<dbReference type="GeneID" id="17309259"/>
<dbReference type="AlphaFoldDB" id="L1JW33"/>
<dbReference type="RefSeq" id="XP_005839529.1">
    <property type="nucleotide sequence ID" value="XM_005839472.1"/>
</dbReference>
<accession>L1JW33</accession>
<dbReference type="Proteomes" id="UP000011087">
    <property type="component" value="Unassembled WGS sequence"/>
</dbReference>
<evidence type="ECO:0000313" key="3">
    <source>
        <dbReference type="Proteomes" id="UP000011087"/>
    </source>
</evidence>
<dbReference type="EMBL" id="JH992972">
    <property type="protein sequence ID" value="EKX52549.1"/>
    <property type="molecule type" value="Genomic_DNA"/>
</dbReference>
<dbReference type="EnsemblProtists" id="EKX52549">
    <property type="protein sequence ID" value="EKX52549"/>
    <property type="gene ID" value="GUITHDRAFT_150583"/>
</dbReference>
<dbReference type="PaxDb" id="55529-EKX52549"/>
<organism evidence="1">
    <name type="scientific">Guillardia theta (strain CCMP2712)</name>
    <name type="common">Cryptophyte</name>
    <dbReference type="NCBI Taxonomy" id="905079"/>
    <lineage>
        <taxon>Eukaryota</taxon>
        <taxon>Cryptophyceae</taxon>
        <taxon>Pyrenomonadales</taxon>
        <taxon>Geminigeraceae</taxon>
        <taxon>Guillardia</taxon>
    </lineage>
</organism>
<dbReference type="KEGG" id="gtt:GUITHDRAFT_150583"/>
<reference evidence="1 3" key="1">
    <citation type="journal article" date="2012" name="Nature">
        <title>Algal genomes reveal evolutionary mosaicism and the fate of nucleomorphs.</title>
        <authorList>
            <consortium name="DOE Joint Genome Institute"/>
            <person name="Curtis B.A."/>
            <person name="Tanifuji G."/>
            <person name="Burki F."/>
            <person name="Gruber A."/>
            <person name="Irimia M."/>
            <person name="Maruyama S."/>
            <person name="Arias M.C."/>
            <person name="Ball S.G."/>
            <person name="Gile G.H."/>
            <person name="Hirakawa Y."/>
            <person name="Hopkins J.F."/>
            <person name="Kuo A."/>
            <person name="Rensing S.A."/>
            <person name="Schmutz J."/>
            <person name="Symeonidi A."/>
            <person name="Elias M."/>
            <person name="Eveleigh R.J."/>
            <person name="Herman E.K."/>
            <person name="Klute M.J."/>
            <person name="Nakayama T."/>
            <person name="Obornik M."/>
            <person name="Reyes-Prieto A."/>
            <person name="Armbrust E.V."/>
            <person name="Aves S.J."/>
            <person name="Beiko R.G."/>
            <person name="Coutinho P."/>
            <person name="Dacks J.B."/>
            <person name="Durnford D.G."/>
            <person name="Fast N.M."/>
            <person name="Green B.R."/>
            <person name="Grisdale C.J."/>
            <person name="Hempel F."/>
            <person name="Henrissat B."/>
            <person name="Hoppner M.P."/>
            <person name="Ishida K."/>
            <person name="Kim E."/>
            <person name="Koreny L."/>
            <person name="Kroth P.G."/>
            <person name="Liu Y."/>
            <person name="Malik S.B."/>
            <person name="Maier U.G."/>
            <person name="McRose D."/>
            <person name="Mock T."/>
            <person name="Neilson J.A."/>
            <person name="Onodera N.T."/>
            <person name="Poole A.M."/>
            <person name="Pritham E.J."/>
            <person name="Richards T.A."/>
            <person name="Rocap G."/>
            <person name="Roy S.W."/>
            <person name="Sarai C."/>
            <person name="Schaack S."/>
            <person name="Shirato S."/>
            <person name="Slamovits C.H."/>
            <person name="Spencer D.F."/>
            <person name="Suzuki S."/>
            <person name="Worden A.Z."/>
            <person name="Zauner S."/>
            <person name="Barry K."/>
            <person name="Bell C."/>
            <person name="Bharti A.K."/>
            <person name="Crow J.A."/>
            <person name="Grimwood J."/>
            <person name="Kramer R."/>
            <person name="Lindquist E."/>
            <person name="Lucas S."/>
            <person name="Salamov A."/>
            <person name="McFadden G.I."/>
            <person name="Lane C.E."/>
            <person name="Keeling P.J."/>
            <person name="Gray M.W."/>
            <person name="Grigoriev I.V."/>
            <person name="Archibald J.M."/>
        </authorList>
    </citation>
    <scope>NUCLEOTIDE SEQUENCE</scope>
    <source>
        <strain evidence="1 3">CCMP2712</strain>
    </source>
</reference>
<sequence length="74" mass="8663">MFLVLTPRSFNLLHSGENFRRQTIYQVQLLPRMSGFKVLGGKARKRLQQAATAVRRVQTHHSRVLSAWGRFQRQ</sequence>
<gene>
    <name evidence="1" type="ORF">GUITHDRAFT_150583</name>
</gene>